<feature type="compositionally biased region" description="Polar residues" evidence="2">
    <location>
        <begin position="1"/>
        <end position="12"/>
    </location>
</feature>
<evidence type="ECO:0000313" key="4">
    <source>
        <dbReference type="EMBL" id="PJA38268.1"/>
    </source>
</evidence>
<dbReference type="Pfam" id="PF04203">
    <property type="entry name" value="Sortase"/>
    <property type="match status" value="1"/>
</dbReference>
<evidence type="ECO:0000256" key="2">
    <source>
        <dbReference type="SAM" id="MobiDB-lite"/>
    </source>
</evidence>
<dbReference type="InterPro" id="IPR023365">
    <property type="entry name" value="Sortase_dom-sf"/>
</dbReference>
<dbReference type="GO" id="GO:0016787">
    <property type="term" value="F:hydrolase activity"/>
    <property type="evidence" value="ECO:0007669"/>
    <property type="project" value="UniProtKB-KW"/>
</dbReference>
<keyword evidence="3" id="KW-0812">Transmembrane</keyword>
<protein>
    <recommendedName>
        <fullName evidence="6">Sortase</fullName>
    </recommendedName>
</protein>
<evidence type="ECO:0008006" key="6">
    <source>
        <dbReference type="Google" id="ProtNLM"/>
    </source>
</evidence>
<keyword evidence="3" id="KW-0472">Membrane</keyword>
<gene>
    <name evidence="4" type="ORF">CO181_00800</name>
</gene>
<evidence type="ECO:0000313" key="5">
    <source>
        <dbReference type="Proteomes" id="UP000230538"/>
    </source>
</evidence>
<organism evidence="4 5">
    <name type="scientific">candidate division WWE3 bacterium CG_4_9_14_3_um_filter_43_9</name>
    <dbReference type="NCBI Taxonomy" id="1975082"/>
    <lineage>
        <taxon>Bacteria</taxon>
        <taxon>Katanobacteria</taxon>
    </lineage>
</organism>
<dbReference type="Gene3D" id="2.40.260.10">
    <property type="entry name" value="Sortase"/>
    <property type="match status" value="1"/>
</dbReference>
<feature type="transmembrane region" description="Helical" evidence="3">
    <location>
        <begin position="37"/>
        <end position="59"/>
    </location>
</feature>
<accession>A0A2M7WYJ8</accession>
<evidence type="ECO:0000256" key="1">
    <source>
        <dbReference type="ARBA" id="ARBA00022801"/>
    </source>
</evidence>
<dbReference type="InterPro" id="IPR005754">
    <property type="entry name" value="Sortase"/>
</dbReference>
<keyword evidence="3" id="KW-1133">Transmembrane helix</keyword>
<name>A0A2M7WYJ8_UNCKA</name>
<dbReference type="SUPFAM" id="SSF63817">
    <property type="entry name" value="Sortase"/>
    <property type="match status" value="1"/>
</dbReference>
<dbReference type="Proteomes" id="UP000230538">
    <property type="component" value="Unassembled WGS sequence"/>
</dbReference>
<comment type="caution">
    <text evidence="4">The sequence shown here is derived from an EMBL/GenBank/DDBJ whole genome shotgun (WGS) entry which is preliminary data.</text>
</comment>
<sequence length="253" mass="28376">MDKDATTNQPTQKFIKYQKEKPKVETSPPKKTPILKLILQIVGNLLIFASLAYLFLWSYPIISPQIKYYYDQLRGIRYEIATDENQAPQPSKNIIELLEKPKEPLKVIPVATDFGIVIEKINVNAPIIANVDAANEAEYTQALNSGVAHAKGTRFPGEQGNSFLFSHSTFNVLEIGQYNAVFTLLGKLEVGDTIITFYQGQRFDYQVSEQKIVNPDDVGPLTADYDEPVLTLQTCDPPGTSLRRLIVIAKLKE</sequence>
<dbReference type="EMBL" id="PFXB01000026">
    <property type="protein sequence ID" value="PJA38268.1"/>
    <property type="molecule type" value="Genomic_DNA"/>
</dbReference>
<reference evidence="5" key="1">
    <citation type="submission" date="2017-09" db="EMBL/GenBank/DDBJ databases">
        <title>Depth-based differentiation of microbial function through sediment-hosted aquifers and enrichment of novel symbionts in the deep terrestrial subsurface.</title>
        <authorList>
            <person name="Probst A.J."/>
            <person name="Ladd B."/>
            <person name="Jarett J.K."/>
            <person name="Geller-Mcgrath D.E."/>
            <person name="Sieber C.M.K."/>
            <person name="Emerson J.B."/>
            <person name="Anantharaman K."/>
            <person name="Thomas B.C."/>
            <person name="Malmstrom R."/>
            <person name="Stieglmeier M."/>
            <person name="Klingl A."/>
            <person name="Woyke T."/>
            <person name="Ryan C.M."/>
            <person name="Banfield J.F."/>
        </authorList>
    </citation>
    <scope>NUCLEOTIDE SEQUENCE [LARGE SCALE GENOMIC DNA]</scope>
</reference>
<feature type="region of interest" description="Disordered" evidence="2">
    <location>
        <begin position="1"/>
        <end position="29"/>
    </location>
</feature>
<keyword evidence="1" id="KW-0378">Hydrolase</keyword>
<dbReference type="AlphaFoldDB" id="A0A2M7WYJ8"/>
<evidence type="ECO:0000256" key="3">
    <source>
        <dbReference type="SAM" id="Phobius"/>
    </source>
</evidence>
<proteinExistence type="predicted"/>
<dbReference type="NCBIfam" id="TIGR01076">
    <property type="entry name" value="sortase_fam"/>
    <property type="match status" value="1"/>
</dbReference>